<dbReference type="SUPFAM" id="SSF56300">
    <property type="entry name" value="Metallo-dependent phosphatases"/>
    <property type="match status" value="1"/>
</dbReference>
<dbReference type="CDD" id="cd00841">
    <property type="entry name" value="MPP_YfcE"/>
    <property type="match status" value="1"/>
</dbReference>
<dbReference type="GeneID" id="85732833"/>
<keyword evidence="7" id="KW-1185">Reference proteome</keyword>
<dbReference type="InterPro" id="IPR000979">
    <property type="entry name" value="Phosphodiesterase_MJ0936/Vps29"/>
</dbReference>
<dbReference type="InterPro" id="IPR041802">
    <property type="entry name" value="MPP_YfcE"/>
</dbReference>
<dbReference type="NCBIfam" id="TIGR00040">
    <property type="entry name" value="yfcE"/>
    <property type="match status" value="1"/>
</dbReference>
<evidence type="ECO:0000256" key="4">
    <source>
        <dbReference type="RuleBase" id="RU362039"/>
    </source>
</evidence>
<gene>
    <name evidence="6" type="ORF">R6Y96_06710</name>
</gene>
<keyword evidence="2 4" id="KW-0479">Metal-binding</keyword>
<dbReference type="Proteomes" id="UP001305652">
    <property type="component" value="Chromosome"/>
</dbReference>
<comment type="cofactor">
    <cofactor evidence="4">
        <name>a divalent metal cation</name>
        <dbReference type="ChEBI" id="CHEBI:60240"/>
    </cofactor>
</comment>
<dbReference type="EMBL" id="CP137642">
    <property type="protein sequence ID" value="WOX57002.1"/>
    <property type="molecule type" value="Genomic_DNA"/>
</dbReference>
<dbReference type="EC" id="3.1.4.-" evidence="4"/>
<keyword evidence="3" id="KW-0378">Hydrolase</keyword>
<dbReference type="InterPro" id="IPR029052">
    <property type="entry name" value="Metallo-depent_PP-like"/>
</dbReference>
<evidence type="ECO:0000256" key="2">
    <source>
        <dbReference type="ARBA" id="ARBA00022723"/>
    </source>
</evidence>
<accession>A0AAX4FT96</accession>
<dbReference type="Pfam" id="PF12850">
    <property type="entry name" value="Metallophos_2"/>
    <property type="match status" value="1"/>
</dbReference>
<evidence type="ECO:0000256" key="1">
    <source>
        <dbReference type="ARBA" id="ARBA00008950"/>
    </source>
</evidence>
<name>A0AAX4FT96_9EURY</name>
<reference evidence="6 7" key="1">
    <citation type="submission" date="2023-10" db="EMBL/GenBank/DDBJ databases">
        <title>The complete genome sequence of Methanoculleus receptaculi DSM 18860.</title>
        <authorList>
            <person name="Lai S.-J."/>
            <person name="You Y.-T."/>
            <person name="Chen S.-C."/>
        </authorList>
    </citation>
    <scope>NUCLEOTIDE SEQUENCE [LARGE SCALE GENOMIC DNA]</scope>
    <source>
        <strain evidence="6 7">DSM 18860</strain>
    </source>
</reference>
<dbReference type="Gene3D" id="3.60.21.10">
    <property type="match status" value="1"/>
</dbReference>
<evidence type="ECO:0000313" key="6">
    <source>
        <dbReference type="EMBL" id="WOX57002.1"/>
    </source>
</evidence>
<dbReference type="InterPro" id="IPR020935">
    <property type="entry name" value="PdiEstase_YfcE_CS"/>
</dbReference>
<protein>
    <recommendedName>
        <fullName evidence="4">Phosphoesterase</fullName>
        <ecNumber evidence="4">3.1.4.-</ecNumber>
    </recommendedName>
</protein>
<proteinExistence type="inferred from homology"/>
<dbReference type="InterPro" id="IPR024654">
    <property type="entry name" value="Calcineurin-like_PHP_lpxH"/>
</dbReference>
<dbReference type="KEGG" id="mrc:R6Y96_06710"/>
<sequence length="170" mass="18528">MLIGILADTHDNLEKVDAAVRSLNAKGVEMVLHAGDYVSPFVIPRFANLQSPMIGVLGNNDGDHRLLQRRFEEHDRFSLRGRFACISADGLAIGLLHGDDHELLQALITRKVFDVVVYGHTHQAEVRSLPGTLVINPGEACGYLTGRSTAAVLDTVTRSVELLTPGHEEP</sequence>
<dbReference type="GO" id="GO:0046872">
    <property type="term" value="F:metal ion binding"/>
    <property type="evidence" value="ECO:0007669"/>
    <property type="project" value="UniProtKB-KW"/>
</dbReference>
<dbReference type="PROSITE" id="PS01269">
    <property type="entry name" value="UPF0025"/>
    <property type="match status" value="1"/>
</dbReference>
<dbReference type="RefSeq" id="WP_318620477.1">
    <property type="nucleotide sequence ID" value="NZ_CP137642.1"/>
</dbReference>
<evidence type="ECO:0000256" key="3">
    <source>
        <dbReference type="ARBA" id="ARBA00022801"/>
    </source>
</evidence>
<dbReference type="InterPro" id="IPR053193">
    <property type="entry name" value="MetalloPDE_YfcE-like"/>
</dbReference>
<comment type="similarity">
    <text evidence="1 4">Belongs to the metallophosphoesterase superfamily. YfcE family.</text>
</comment>
<dbReference type="PANTHER" id="PTHR43165:SF1">
    <property type="entry name" value="PHOSPHODIESTERASE MJ0936"/>
    <property type="match status" value="1"/>
</dbReference>
<evidence type="ECO:0000313" key="7">
    <source>
        <dbReference type="Proteomes" id="UP001305652"/>
    </source>
</evidence>
<dbReference type="GO" id="GO:0016787">
    <property type="term" value="F:hydrolase activity"/>
    <property type="evidence" value="ECO:0007669"/>
    <property type="project" value="UniProtKB-UniRule"/>
</dbReference>
<dbReference type="PANTHER" id="PTHR43165">
    <property type="entry name" value="METALLOPHOSPHOESTERASE"/>
    <property type="match status" value="1"/>
</dbReference>
<evidence type="ECO:0000259" key="5">
    <source>
        <dbReference type="Pfam" id="PF12850"/>
    </source>
</evidence>
<dbReference type="AlphaFoldDB" id="A0AAX4FT96"/>
<feature type="domain" description="Calcineurin-like phosphoesterase" evidence="5">
    <location>
        <begin position="1"/>
        <end position="157"/>
    </location>
</feature>
<organism evidence="6 7">
    <name type="scientific">Methanoculleus receptaculi</name>
    <dbReference type="NCBI Taxonomy" id="394967"/>
    <lineage>
        <taxon>Archaea</taxon>
        <taxon>Methanobacteriati</taxon>
        <taxon>Methanobacteriota</taxon>
        <taxon>Stenosarchaea group</taxon>
        <taxon>Methanomicrobia</taxon>
        <taxon>Methanomicrobiales</taxon>
        <taxon>Methanomicrobiaceae</taxon>
        <taxon>Methanoculleus</taxon>
    </lineage>
</organism>